<dbReference type="PANTHER" id="PTHR46481">
    <property type="entry name" value="ZINC FINGER BED DOMAIN-CONTAINING PROTEIN 4"/>
    <property type="match status" value="1"/>
</dbReference>
<accession>A0A7J7L9G7</accession>
<keyword evidence="2" id="KW-1185">Reference proteome</keyword>
<comment type="caution">
    <text evidence="1">The sequence shown here is derived from an EMBL/GenBank/DDBJ whole genome shotgun (WGS) entry which is preliminary data.</text>
</comment>
<sequence length="114" mass="13504">MGRNLLGVVFTFTFDQARAHRETVRYFNHEELPFNKVEKPAFHRWIKNSFGPQFNLPCRTTMRNDVMNPFAVEKNILKENLCRISGKIRFTSDMRTSNRKLGYLYLTAHFISND</sequence>
<dbReference type="InterPro" id="IPR052035">
    <property type="entry name" value="ZnF_BED_domain_contain"/>
</dbReference>
<name>A0A7J7L9G7_9MAGN</name>
<reference evidence="1 2" key="1">
    <citation type="journal article" date="2020" name="IScience">
        <title>Genome Sequencing of the Endangered Kingdonia uniflora (Circaeasteraceae, Ranunculales) Reveals Potential Mechanisms of Evolutionary Specialization.</title>
        <authorList>
            <person name="Sun Y."/>
            <person name="Deng T."/>
            <person name="Zhang A."/>
            <person name="Moore M.J."/>
            <person name="Landis J.B."/>
            <person name="Lin N."/>
            <person name="Zhang H."/>
            <person name="Zhang X."/>
            <person name="Huang J."/>
            <person name="Zhang X."/>
            <person name="Sun H."/>
            <person name="Wang H."/>
        </authorList>
    </citation>
    <scope>NUCLEOTIDE SEQUENCE [LARGE SCALE GENOMIC DNA]</scope>
    <source>
        <strain evidence="1">TB1705</strain>
        <tissue evidence="1">Leaf</tissue>
    </source>
</reference>
<evidence type="ECO:0000313" key="2">
    <source>
        <dbReference type="Proteomes" id="UP000541444"/>
    </source>
</evidence>
<dbReference type="AlphaFoldDB" id="A0A7J7L9G7"/>
<dbReference type="EMBL" id="JACGCM010002501">
    <property type="protein sequence ID" value="KAF6139287.1"/>
    <property type="molecule type" value="Genomic_DNA"/>
</dbReference>
<organism evidence="1 2">
    <name type="scientific">Kingdonia uniflora</name>
    <dbReference type="NCBI Taxonomy" id="39325"/>
    <lineage>
        <taxon>Eukaryota</taxon>
        <taxon>Viridiplantae</taxon>
        <taxon>Streptophyta</taxon>
        <taxon>Embryophyta</taxon>
        <taxon>Tracheophyta</taxon>
        <taxon>Spermatophyta</taxon>
        <taxon>Magnoliopsida</taxon>
        <taxon>Ranunculales</taxon>
        <taxon>Circaeasteraceae</taxon>
        <taxon>Kingdonia</taxon>
    </lineage>
</organism>
<dbReference type="OrthoDB" id="1900170at2759"/>
<dbReference type="PANTHER" id="PTHR46481:SF5">
    <property type="entry name" value="OS08G0393150 PROTEIN"/>
    <property type="match status" value="1"/>
</dbReference>
<protein>
    <submittedName>
        <fullName evidence="1">Uncharacterized protein</fullName>
    </submittedName>
</protein>
<gene>
    <name evidence="1" type="ORF">GIB67_021497</name>
</gene>
<dbReference type="Proteomes" id="UP000541444">
    <property type="component" value="Unassembled WGS sequence"/>
</dbReference>
<proteinExistence type="predicted"/>
<evidence type="ECO:0000313" key="1">
    <source>
        <dbReference type="EMBL" id="KAF6139287.1"/>
    </source>
</evidence>